<keyword evidence="4" id="KW-1185">Reference proteome</keyword>
<feature type="compositionally biased region" description="Basic and acidic residues" evidence="1">
    <location>
        <begin position="7"/>
        <end position="20"/>
    </location>
</feature>
<evidence type="ECO:0000313" key="2">
    <source>
        <dbReference type="EMBL" id="CAD8179606.1"/>
    </source>
</evidence>
<dbReference type="EMBL" id="CAJJDP010000072">
    <property type="protein sequence ID" value="CAD8179606.1"/>
    <property type="molecule type" value="Genomic_DNA"/>
</dbReference>
<protein>
    <submittedName>
        <fullName evidence="3">Uncharacterized protein</fullName>
    </submittedName>
</protein>
<organism evidence="3 4">
    <name type="scientific">Paramecium octaurelia</name>
    <dbReference type="NCBI Taxonomy" id="43137"/>
    <lineage>
        <taxon>Eukaryota</taxon>
        <taxon>Sar</taxon>
        <taxon>Alveolata</taxon>
        <taxon>Ciliophora</taxon>
        <taxon>Intramacronucleata</taxon>
        <taxon>Oligohymenophorea</taxon>
        <taxon>Peniculida</taxon>
        <taxon>Parameciidae</taxon>
        <taxon>Paramecium</taxon>
    </lineage>
</organism>
<feature type="compositionally biased region" description="Basic and acidic residues" evidence="1">
    <location>
        <begin position="52"/>
        <end position="64"/>
    </location>
</feature>
<evidence type="ECO:0000256" key="1">
    <source>
        <dbReference type="SAM" id="MobiDB-lite"/>
    </source>
</evidence>
<reference evidence="3" key="1">
    <citation type="submission" date="2021-01" db="EMBL/GenBank/DDBJ databases">
        <authorList>
            <consortium name="Genoscope - CEA"/>
            <person name="William W."/>
        </authorList>
    </citation>
    <scope>NUCLEOTIDE SEQUENCE</scope>
</reference>
<name>A0A8S1VNR3_PAROT</name>
<dbReference type="AlphaFoldDB" id="A0A8S1VNR3"/>
<dbReference type="Proteomes" id="UP000683925">
    <property type="component" value="Unassembled WGS sequence"/>
</dbReference>
<proteinExistence type="predicted"/>
<dbReference type="EMBL" id="CAJJDP010000072">
    <property type="protein sequence ID" value="CAD8179608.1"/>
    <property type="molecule type" value="Genomic_DNA"/>
</dbReference>
<comment type="caution">
    <text evidence="3">The sequence shown here is derived from an EMBL/GenBank/DDBJ whole genome shotgun (WGS) entry which is preliminary data.</text>
</comment>
<feature type="region of interest" description="Disordered" evidence="1">
    <location>
        <begin position="1"/>
        <end position="64"/>
    </location>
</feature>
<gene>
    <name evidence="2" type="ORF">POCTA_138.1.T0730101</name>
    <name evidence="3" type="ORF">POCTA_138.1.T0730102</name>
</gene>
<sequence length="214" mass="24105">MAKGKQTKQEQAKQVEVVDKKIKKTKKTKGNDEPADQPESPPQSPVKKGKKQTQEKKPKATKDRFNKLYYPEVPSSQFPDQLQQNVINVIASFGASAALKEITNNLGLFYTNAVEEQTVHNFLAQAEESGIIYERAGQYHVAQELIPPQPQPKQVVVVSQSIEQEPLPQQAVESAAKQPLDNDQIDFEDQIQNQVSEKKEGINENEDHQNLFEN</sequence>
<accession>A0A8S1VNR3</accession>
<feature type="region of interest" description="Disordered" evidence="1">
    <location>
        <begin position="167"/>
        <end position="214"/>
    </location>
</feature>
<dbReference type="OrthoDB" id="309865at2759"/>
<feature type="compositionally biased region" description="Basic and acidic residues" evidence="1">
    <location>
        <begin position="196"/>
        <end position="214"/>
    </location>
</feature>
<evidence type="ECO:0000313" key="3">
    <source>
        <dbReference type="EMBL" id="CAD8179608.1"/>
    </source>
</evidence>
<evidence type="ECO:0000313" key="4">
    <source>
        <dbReference type="Proteomes" id="UP000683925"/>
    </source>
</evidence>